<protein>
    <submittedName>
        <fullName evidence="2">Uncharacterized protein</fullName>
    </submittedName>
</protein>
<evidence type="ECO:0000313" key="3">
    <source>
        <dbReference type="Proteomes" id="UP000286415"/>
    </source>
</evidence>
<organism evidence="2 3">
    <name type="scientific">Clonorchis sinensis</name>
    <name type="common">Chinese liver fluke</name>
    <dbReference type="NCBI Taxonomy" id="79923"/>
    <lineage>
        <taxon>Eukaryota</taxon>
        <taxon>Metazoa</taxon>
        <taxon>Spiralia</taxon>
        <taxon>Lophotrochozoa</taxon>
        <taxon>Platyhelminthes</taxon>
        <taxon>Trematoda</taxon>
        <taxon>Digenea</taxon>
        <taxon>Opisthorchiida</taxon>
        <taxon>Opisthorchiata</taxon>
        <taxon>Opisthorchiidae</taxon>
        <taxon>Clonorchis</taxon>
    </lineage>
</organism>
<evidence type="ECO:0000256" key="1">
    <source>
        <dbReference type="SAM" id="MobiDB-lite"/>
    </source>
</evidence>
<accession>A0A8T1MQX6</accession>
<feature type="region of interest" description="Disordered" evidence="1">
    <location>
        <begin position="87"/>
        <end position="138"/>
    </location>
</feature>
<reference evidence="2 3" key="2">
    <citation type="journal article" date="2021" name="Genomics">
        <title>High-quality reference genome for Clonorchis sinensis.</title>
        <authorList>
            <person name="Young N.D."/>
            <person name="Stroehlein A.J."/>
            <person name="Kinkar L."/>
            <person name="Wang T."/>
            <person name="Sohn W.M."/>
            <person name="Chang B.C.H."/>
            <person name="Kaur P."/>
            <person name="Weisz D."/>
            <person name="Dudchenko O."/>
            <person name="Aiden E.L."/>
            <person name="Korhonen P.K."/>
            <person name="Gasser R.B."/>
        </authorList>
    </citation>
    <scope>NUCLEOTIDE SEQUENCE [LARGE SCALE GENOMIC DNA]</scope>
    <source>
        <strain evidence="2">Cs-k2</strain>
    </source>
</reference>
<proteinExistence type="predicted"/>
<keyword evidence="3" id="KW-1185">Reference proteome</keyword>
<feature type="region of interest" description="Disordered" evidence="1">
    <location>
        <begin position="418"/>
        <end position="439"/>
    </location>
</feature>
<dbReference type="Proteomes" id="UP000286415">
    <property type="component" value="Unassembled WGS sequence"/>
</dbReference>
<dbReference type="AlphaFoldDB" id="A0A8T1MQX6"/>
<feature type="compositionally biased region" description="Polar residues" evidence="1">
    <location>
        <begin position="119"/>
        <end position="135"/>
    </location>
</feature>
<gene>
    <name evidence="2" type="ORF">CSKR_107269</name>
</gene>
<comment type="caution">
    <text evidence="2">The sequence shown here is derived from an EMBL/GenBank/DDBJ whole genome shotgun (WGS) entry which is preliminary data.</text>
</comment>
<dbReference type="EMBL" id="NIRI02000042">
    <property type="protein sequence ID" value="KAG5451419.1"/>
    <property type="molecule type" value="Genomic_DNA"/>
</dbReference>
<reference evidence="2 3" key="1">
    <citation type="journal article" date="2018" name="Biotechnol. Adv.">
        <title>Improved genomic resources and new bioinformatic workflow for the carcinogenic parasite Clonorchis sinensis: Biotechnological implications.</title>
        <authorList>
            <person name="Wang D."/>
            <person name="Korhonen P.K."/>
            <person name="Gasser R.B."/>
            <person name="Young N.D."/>
        </authorList>
    </citation>
    <scope>NUCLEOTIDE SEQUENCE [LARGE SCALE GENOMIC DNA]</scope>
    <source>
        <strain evidence="2">Cs-k2</strain>
    </source>
</reference>
<evidence type="ECO:0000313" key="2">
    <source>
        <dbReference type="EMBL" id="KAG5451419.1"/>
    </source>
</evidence>
<sequence>MAPPPSAEALDQNPSDGIIPFFVYPNCQLLLGETVSEPHMEVVERIKSDPHRVCLLVVDPESRRHFEERHLIVDTHMEHLRHVVCPPSRAGHRLQTNLTSRPENNDVPDIPKRRDLPHSPTTNTDVHTPHRQPTTGIDLKEVHRPLEETGVQQTGNNGFLKQPRSEELDMEDFQRNLGQARSTEVVVVGEHTKAGALEKVSKGADEHIHNIIIEKYSEPLEEPGGLRVLDDAVEHKEDENFQAKDGEVHFEDERLVRNEPVCLLGSKPDLNQGKDREKSDKTQFCIPEVGEFGHLYIPSKKGSFSSISSEKLGHSLRDNNESEKLRAKSFEYSISVEKRNSHVGTLLTREKQDDKASTKLPELINSMKWGESGCQNSTDLSAGKGALLNGGAAPPMNDHLKIGLDVDLERLKLKLGQNRRKQHTPMKSYIQRKRDFDAL</sequence>
<dbReference type="OrthoDB" id="6257190at2759"/>
<name>A0A8T1MQX6_CLOSI</name>